<dbReference type="Gene3D" id="1.10.3210.10">
    <property type="entry name" value="Hypothetical protein af1432"/>
    <property type="match status" value="1"/>
</dbReference>
<dbReference type="InterPro" id="IPR037522">
    <property type="entry name" value="HD_GYP_dom"/>
</dbReference>
<dbReference type="PANTHER" id="PTHR43155:SF2">
    <property type="entry name" value="CYCLIC DI-GMP PHOSPHODIESTERASE PA4108"/>
    <property type="match status" value="1"/>
</dbReference>
<feature type="domain" description="HD-GYP" evidence="1">
    <location>
        <begin position="6"/>
        <end position="200"/>
    </location>
</feature>
<dbReference type="CDD" id="cd00077">
    <property type="entry name" value="HDc"/>
    <property type="match status" value="1"/>
</dbReference>
<gene>
    <name evidence="2" type="ORF">MTY_1065</name>
</gene>
<dbReference type="InterPro" id="IPR003607">
    <property type="entry name" value="HD/PDEase_dom"/>
</dbReference>
<dbReference type="NCBIfam" id="TIGR00277">
    <property type="entry name" value="HDIG"/>
    <property type="match status" value="1"/>
</dbReference>
<organism evidence="2">
    <name type="scientific">Moorella thermoacetica Y72</name>
    <dbReference type="NCBI Taxonomy" id="1325331"/>
    <lineage>
        <taxon>Bacteria</taxon>
        <taxon>Bacillati</taxon>
        <taxon>Bacillota</taxon>
        <taxon>Clostridia</taxon>
        <taxon>Neomoorellales</taxon>
        <taxon>Neomoorellaceae</taxon>
        <taxon>Neomoorella</taxon>
    </lineage>
</organism>
<protein>
    <submittedName>
        <fullName evidence="2">HD-GYP domain</fullName>
    </submittedName>
</protein>
<dbReference type="EMBL" id="DF238840">
    <property type="protein sequence ID" value="GAF25729.1"/>
    <property type="molecule type" value="Genomic_DNA"/>
</dbReference>
<dbReference type="SUPFAM" id="SSF109604">
    <property type="entry name" value="HD-domain/PDEase-like"/>
    <property type="match status" value="1"/>
</dbReference>
<dbReference type="AlphaFoldDB" id="A0A0S6U9E7"/>
<dbReference type="PROSITE" id="PS51832">
    <property type="entry name" value="HD_GYP"/>
    <property type="match status" value="1"/>
</dbReference>
<dbReference type="PANTHER" id="PTHR43155">
    <property type="entry name" value="CYCLIC DI-GMP PHOSPHODIESTERASE PA4108-RELATED"/>
    <property type="match status" value="1"/>
</dbReference>
<evidence type="ECO:0000259" key="1">
    <source>
        <dbReference type="PROSITE" id="PS51832"/>
    </source>
</evidence>
<sequence>MLGEDDYGLEWQAIHNWLGRLAAHSPFTYRHSLGVASLALNLARIYGMDQGECQAIYAGALIHDVGKITIANALLMKKGPLTREEWLVIKNHPRAGVELLTASGISPGILEFVAYHHERWDGGGYNGLKGPDIPLGARIIALADAFEAMTSQRPYQQNRTLPNALAEVENNAGTQFDPGLVPVFFTMIHKLMKTASSLPLIRP</sequence>
<dbReference type="InterPro" id="IPR006675">
    <property type="entry name" value="HDIG_dom"/>
</dbReference>
<evidence type="ECO:0000313" key="2">
    <source>
        <dbReference type="EMBL" id="GAF25729.1"/>
    </source>
</evidence>
<proteinExistence type="predicted"/>
<accession>A0A0S6U9E7</accession>
<dbReference type="SMART" id="SM00471">
    <property type="entry name" value="HDc"/>
    <property type="match status" value="1"/>
</dbReference>
<reference evidence="2" key="1">
    <citation type="journal article" date="2014" name="Gene">
        <title>Genome-guided analysis of transformation efficiency and carbon dioxide assimilation by Moorella thermoacetica Y72.</title>
        <authorList>
            <person name="Tsukahara K."/>
            <person name="Kita A."/>
            <person name="Nakashimada Y."/>
            <person name="Hoshino T."/>
            <person name="Murakami K."/>
        </authorList>
    </citation>
    <scope>NUCLEOTIDE SEQUENCE [LARGE SCALE GENOMIC DNA]</scope>
    <source>
        <strain evidence="2">Y72</strain>
    </source>
</reference>
<dbReference type="Pfam" id="PF13487">
    <property type="entry name" value="HD_5"/>
    <property type="match status" value="1"/>
</dbReference>
<name>A0A0S6U9E7_NEOTH</name>
<dbReference type="Proteomes" id="UP000063718">
    <property type="component" value="Unassembled WGS sequence"/>
</dbReference>